<reference evidence="6 7" key="1">
    <citation type="submission" date="2018-07" db="EMBL/GenBank/DDBJ databases">
        <title>Genome guided investigation of antibiotics producing actinomycetales strain isolated from a Macau mangrove ecosystem.</title>
        <authorList>
            <person name="Hu D."/>
        </authorList>
    </citation>
    <scope>NUCLEOTIDE SEQUENCE [LARGE SCALE GENOMIC DNA]</scope>
    <source>
        <strain evidence="6 7">2297</strain>
    </source>
</reference>
<dbReference type="InterPro" id="IPR001647">
    <property type="entry name" value="HTH_TetR"/>
</dbReference>
<dbReference type="InterPro" id="IPR011075">
    <property type="entry name" value="TetR_C"/>
</dbReference>
<feature type="domain" description="HTH tetR-type" evidence="4">
    <location>
        <begin position="16"/>
        <end position="63"/>
    </location>
</feature>
<dbReference type="EMBL" id="QQBH01000037">
    <property type="protein sequence ID" value="RDD84660.1"/>
    <property type="molecule type" value="Genomic_DNA"/>
</dbReference>
<accession>A0A369UYJ6</accession>
<dbReference type="SUPFAM" id="SSF48498">
    <property type="entry name" value="Tetracyclin repressor-like, C-terminal domain"/>
    <property type="match status" value="1"/>
</dbReference>
<evidence type="ECO:0000259" key="4">
    <source>
        <dbReference type="Pfam" id="PF00440"/>
    </source>
</evidence>
<dbReference type="PANTHER" id="PTHR47506:SF3">
    <property type="entry name" value="HTH-TYPE TRANSCRIPTIONAL REGULATOR LMRA"/>
    <property type="match status" value="1"/>
</dbReference>
<evidence type="ECO:0000256" key="1">
    <source>
        <dbReference type="ARBA" id="ARBA00023015"/>
    </source>
</evidence>
<protein>
    <submittedName>
        <fullName evidence="6">TetR/AcrR family transcriptional regulator</fullName>
    </submittedName>
</protein>
<evidence type="ECO:0000313" key="6">
    <source>
        <dbReference type="EMBL" id="RDD84660.1"/>
    </source>
</evidence>
<dbReference type="Proteomes" id="UP000253742">
    <property type="component" value="Unassembled WGS sequence"/>
</dbReference>
<dbReference type="InterPro" id="IPR036271">
    <property type="entry name" value="Tet_transcr_reg_TetR-rel_C_sf"/>
</dbReference>
<dbReference type="InterPro" id="IPR009057">
    <property type="entry name" value="Homeodomain-like_sf"/>
</dbReference>
<dbReference type="AlphaFoldDB" id="A0A369UYJ6"/>
<sequence length="205" mass="22594">MSQTLTPKGRATRARIIEGAAEVLREQGVAMARLDDIRDRTATSKSQLFHYFPGGKDDLLLAVAQYEADRVLEDQQPHLGRLESWESWKQWRDVVVERYELQGDHCPLGALFLQVGRSTPGARAIVTALMRQWQEALAHGVRAMQDQGMTSPRLDADRTAAALLAGVQGGVTIMMSTGDSSHLRAALDTGIELLRFHAADEFSAP</sequence>
<feature type="domain" description="Tetracyclin repressor-like C-terminal" evidence="5">
    <location>
        <begin position="96"/>
        <end position="187"/>
    </location>
</feature>
<dbReference type="PANTHER" id="PTHR47506">
    <property type="entry name" value="TRANSCRIPTIONAL REGULATORY PROTEIN"/>
    <property type="match status" value="1"/>
</dbReference>
<comment type="caution">
    <text evidence="6">The sequence shown here is derived from an EMBL/GenBank/DDBJ whole genome shotgun (WGS) entry which is preliminary data.</text>
</comment>
<dbReference type="Pfam" id="PF16925">
    <property type="entry name" value="TetR_C_13"/>
    <property type="match status" value="1"/>
</dbReference>
<proteinExistence type="predicted"/>
<dbReference type="GO" id="GO:0003677">
    <property type="term" value="F:DNA binding"/>
    <property type="evidence" value="ECO:0007669"/>
    <property type="project" value="UniProtKB-KW"/>
</dbReference>
<keyword evidence="2" id="KW-0238">DNA-binding</keyword>
<dbReference type="RefSeq" id="WP_114532894.1">
    <property type="nucleotide sequence ID" value="NZ_JBEZXX010000006.1"/>
</dbReference>
<evidence type="ECO:0000313" key="7">
    <source>
        <dbReference type="Proteomes" id="UP000253742"/>
    </source>
</evidence>
<keyword evidence="1" id="KW-0805">Transcription regulation</keyword>
<dbReference type="Pfam" id="PF00440">
    <property type="entry name" value="TetR_N"/>
    <property type="match status" value="1"/>
</dbReference>
<organism evidence="6 7">
    <name type="scientific">Streptomyces parvulus</name>
    <dbReference type="NCBI Taxonomy" id="146923"/>
    <lineage>
        <taxon>Bacteria</taxon>
        <taxon>Bacillati</taxon>
        <taxon>Actinomycetota</taxon>
        <taxon>Actinomycetes</taxon>
        <taxon>Kitasatosporales</taxon>
        <taxon>Streptomycetaceae</taxon>
        <taxon>Streptomyces</taxon>
    </lineage>
</organism>
<gene>
    <name evidence="6" type="ORF">DVZ84_34075</name>
</gene>
<dbReference type="SUPFAM" id="SSF46689">
    <property type="entry name" value="Homeodomain-like"/>
    <property type="match status" value="1"/>
</dbReference>
<evidence type="ECO:0000256" key="2">
    <source>
        <dbReference type="ARBA" id="ARBA00023125"/>
    </source>
</evidence>
<dbReference type="STRING" id="146923.Spa2297_00005"/>
<dbReference type="OrthoDB" id="3827407at2"/>
<dbReference type="Gene3D" id="1.10.357.10">
    <property type="entry name" value="Tetracycline Repressor, domain 2"/>
    <property type="match status" value="1"/>
</dbReference>
<evidence type="ECO:0000256" key="3">
    <source>
        <dbReference type="ARBA" id="ARBA00023163"/>
    </source>
</evidence>
<evidence type="ECO:0000259" key="5">
    <source>
        <dbReference type="Pfam" id="PF16925"/>
    </source>
</evidence>
<keyword evidence="3" id="KW-0804">Transcription</keyword>
<name>A0A369UYJ6_9ACTN</name>